<feature type="compositionally biased region" description="Basic and acidic residues" evidence="1">
    <location>
        <begin position="439"/>
        <end position="448"/>
    </location>
</feature>
<name>A0AAN7YP95_9PEZI</name>
<accession>A0AAN7YP95</accession>
<protein>
    <submittedName>
        <fullName evidence="2">Uncharacterized protein</fullName>
    </submittedName>
</protein>
<feature type="region of interest" description="Disordered" evidence="1">
    <location>
        <begin position="292"/>
        <end position="327"/>
    </location>
</feature>
<gene>
    <name evidence="2" type="ORF">LTR62_007071</name>
</gene>
<reference evidence="2" key="1">
    <citation type="submission" date="2023-08" db="EMBL/GenBank/DDBJ databases">
        <title>Black Yeasts Isolated from many extreme environments.</title>
        <authorList>
            <person name="Coleine C."/>
            <person name="Stajich J.E."/>
            <person name="Selbmann L."/>
        </authorList>
    </citation>
    <scope>NUCLEOTIDE SEQUENCE</scope>
    <source>
        <strain evidence="2">CCFEE 5401</strain>
    </source>
</reference>
<evidence type="ECO:0000313" key="3">
    <source>
        <dbReference type="Proteomes" id="UP001310890"/>
    </source>
</evidence>
<evidence type="ECO:0000256" key="1">
    <source>
        <dbReference type="SAM" id="MobiDB-lite"/>
    </source>
</evidence>
<evidence type="ECO:0000313" key="2">
    <source>
        <dbReference type="EMBL" id="KAK5109405.1"/>
    </source>
</evidence>
<dbReference type="AlphaFoldDB" id="A0AAN7YP95"/>
<sequence>MRYEDFDVLLFPSGSHVPLREFRTQCFAQQDPRTGVTTPLLTCFVPTMTADSAFQISVHSWTKPVAIPDSLAAAAGVDGGGEGGHSHGAKCLWRVKVVIDGATVASETFGEEGSWPKQMENSCAVGEDGKPLPLSFPRFHRTILSQSHWNACDDLGRVKLELSAGYAVQVHGKEEFVKAVDRVIFSFQPTPLDILERSGVSWPRANMPIVNNPLRGPDIHRLSNGGHGVPQYDDGSSRSTSGYSVVPPTAYPVFDTTTSYLGALAHAAGQQTMPVRLPSDQIQRIIDALSPSKPATNLAMPPPPVPHRSSSETTTPVPGRRGDSRYSDVSMHAACTNYPSCLTEDTEGRLMHSPSSVVRGKKEGLPSSPAKPRDFLSTVLDSTNALTTAVPPPSSPPTTLESSGRKRTRSALRTLTLNNGSPEKRDKPARKVSRTSQGSDKENIMIDE</sequence>
<proteinExistence type="predicted"/>
<dbReference type="EMBL" id="JAVRRL010000065">
    <property type="protein sequence ID" value="KAK5109405.1"/>
    <property type="molecule type" value="Genomic_DNA"/>
</dbReference>
<feature type="region of interest" description="Disordered" evidence="1">
    <location>
        <begin position="344"/>
        <end position="448"/>
    </location>
</feature>
<comment type="caution">
    <text evidence="2">The sequence shown here is derived from an EMBL/GenBank/DDBJ whole genome shotgun (WGS) entry which is preliminary data.</text>
</comment>
<feature type="compositionally biased region" description="Polar residues" evidence="1">
    <location>
        <begin position="411"/>
        <end position="421"/>
    </location>
</feature>
<organism evidence="2 3">
    <name type="scientific">Meristemomyces frigidus</name>
    <dbReference type="NCBI Taxonomy" id="1508187"/>
    <lineage>
        <taxon>Eukaryota</taxon>
        <taxon>Fungi</taxon>
        <taxon>Dikarya</taxon>
        <taxon>Ascomycota</taxon>
        <taxon>Pezizomycotina</taxon>
        <taxon>Dothideomycetes</taxon>
        <taxon>Dothideomycetidae</taxon>
        <taxon>Mycosphaerellales</taxon>
        <taxon>Teratosphaeriaceae</taxon>
        <taxon>Meristemomyces</taxon>
    </lineage>
</organism>
<dbReference type="Proteomes" id="UP001310890">
    <property type="component" value="Unassembled WGS sequence"/>
</dbReference>